<dbReference type="Proteomes" id="UP000735302">
    <property type="component" value="Unassembled WGS sequence"/>
</dbReference>
<gene>
    <name evidence="3" type="ORF">PoB_000387600</name>
</gene>
<proteinExistence type="predicted"/>
<feature type="coiled-coil region" evidence="1">
    <location>
        <begin position="38"/>
        <end position="65"/>
    </location>
</feature>
<accession>A0AAV3Y2G4</accession>
<dbReference type="AlphaFoldDB" id="A0AAV3Y2G4"/>
<protein>
    <submittedName>
        <fullName evidence="3">Uncharacterized protein</fullName>
    </submittedName>
</protein>
<evidence type="ECO:0000256" key="1">
    <source>
        <dbReference type="SAM" id="Coils"/>
    </source>
</evidence>
<keyword evidence="4" id="KW-1185">Reference proteome</keyword>
<reference evidence="3 4" key="1">
    <citation type="journal article" date="2021" name="Elife">
        <title>Chloroplast acquisition without the gene transfer in kleptoplastic sea slugs, Plakobranchus ocellatus.</title>
        <authorList>
            <person name="Maeda T."/>
            <person name="Takahashi S."/>
            <person name="Yoshida T."/>
            <person name="Shimamura S."/>
            <person name="Takaki Y."/>
            <person name="Nagai Y."/>
            <person name="Toyoda A."/>
            <person name="Suzuki Y."/>
            <person name="Arimoto A."/>
            <person name="Ishii H."/>
            <person name="Satoh N."/>
            <person name="Nishiyama T."/>
            <person name="Hasebe M."/>
            <person name="Maruyama T."/>
            <person name="Minagawa J."/>
            <person name="Obokata J."/>
            <person name="Shigenobu S."/>
        </authorList>
    </citation>
    <scope>NUCLEOTIDE SEQUENCE [LARGE SCALE GENOMIC DNA]</scope>
</reference>
<evidence type="ECO:0000313" key="3">
    <source>
        <dbReference type="EMBL" id="GFN77370.1"/>
    </source>
</evidence>
<feature type="region of interest" description="Disordered" evidence="2">
    <location>
        <begin position="74"/>
        <end position="95"/>
    </location>
</feature>
<comment type="caution">
    <text evidence="3">The sequence shown here is derived from an EMBL/GenBank/DDBJ whole genome shotgun (WGS) entry which is preliminary data.</text>
</comment>
<organism evidence="3 4">
    <name type="scientific">Plakobranchus ocellatus</name>
    <dbReference type="NCBI Taxonomy" id="259542"/>
    <lineage>
        <taxon>Eukaryota</taxon>
        <taxon>Metazoa</taxon>
        <taxon>Spiralia</taxon>
        <taxon>Lophotrochozoa</taxon>
        <taxon>Mollusca</taxon>
        <taxon>Gastropoda</taxon>
        <taxon>Heterobranchia</taxon>
        <taxon>Euthyneura</taxon>
        <taxon>Panpulmonata</taxon>
        <taxon>Sacoglossa</taxon>
        <taxon>Placobranchoidea</taxon>
        <taxon>Plakobranchidae</taxon>
        <taxon>Plakobranchus</taxon>
    </lineage>
</organism>
<sequence>MTSSGKTRLSDLDPNLGSLDAASEQGVLSLLEDRDKVIRLQQQQIERLGAELARVKAEKDLLLTRLVVAGGEDARDIKAAASNDGADPERGDSPR</sequence>
<name>A0AAV3Y2G4_9GAST</name>
<keyword evidence="1" id="KW-0175">Coiled coil</keyword>
<evidence type="ECO:0000256" key="2">
    <source>
        <dbReference type="SAM" id="MobiDB-lite"/>
    </source>
</evidence>
<evidence type="ECO:0000313" key="4">
    <source>
        <dbReference type="Proteomes" id="UP000735302"/>
    </source>
</evidence>
<dbReference type="EMBL" id="BLXT01000469">
    <property type="protein sequence ID" value="GFN77370.1"/>
    <property type="molecule type" value="Genomic_DNA"/>
</dbReference>